<proteinExistence type="predicted"/>
<dbReference type="InterPro" id="IPR044094">
    <property type="entry name" value="AtsA-like_MBL-fold"/>
</dbReference>
<evidence type="ECO:0000313" key="6">
    <source>
        <dbReference type="Proteomes" id="UP001183817"/>
    </source>
</evidence>
<evidence type="ECO:0000256" key="3">
    <source>
        <dbReference type="SAM" id="SignalP"/>
    </source>
</evidence>
<dbReference type="SUPFAM" id="SSF56281">
    <property type="entry name" value="Metallo-hydrolase/oxidoreductase"/>
    <property type="match status" value="1"/>
</dbReference>
<dbReference type="Gene3D" id="3.60.15.10">
    <property type="entry name" value="Ribonuclease Z/Hydroxyacylglutathione hydrolase-like"/>
    <property type="match status" value="1"/>
</dbReference>
<dbReference type="PROSITE" id="PS51318">
    <property type="entry name" value="TAT"/>
    <property type="match status" value="1"/>
</dbReference>
<evidence type="ECO:0000256" key="2">
    <source>
        <dbReference type="ARBA" id="ARBA00022801"/>
    </source>
</evidence>
<dbReference type="Proteomes" id="UP001183817">
    <property type="component" value="Unassembled WGS sequence"/>
</dbReference>
<keyword evidence="1" id="KW-0540">Nuclease</keyword>
<feature type="domain" description="Metallo-beta-lactamase" evidence="4">
    <location>
        <begin position="82"/>
        <end position="308"/>
    </location>
</feature>
<dbReference type="RefSeq" id="WP_310291628.1">
    <property type="nucleotide sequence ID" value="NZ_BAAAWO010000001.1"/>
</dbReference>
<reference evidence="5 6" key="1">
    <citation type="submission" date="2023-07" db="EMBL/GenBank/DDBJ databases">
        <title>Sequencing the genomes of 1000 actinobacteria strains.</title>
        <authorList>
            <person name="Klenk H.-P."/>
        </authorList>
    </citation>
    <scope>NUCLEOTIDE SEQUENCE [LARGE SCALE GENOMIC DNA]</scope>
    <source>
        <strain evidence="5 6">DSM 20167</strain>
    </source>
</reference>
<name>A0ABU2BKS7_9MICC</name>
<dbReference type="InterPro" id="IPR001279">
    <property type="entry name" value="Metallo-B-lactamas"/>
</dbReference>
<dbReference type="InterPro" id="IPR006311">
    <property type="entry name" value="TAT_signal"/>
</dbReference>
<accession>A0ABU2BKS7</accession>
<dbReference type="PANTHER" id="PTHR46018:SF2">
    <property type="entry name" value="ZINC PHOSPHODIESTERASE ELAC PROTEIN 1"/>
    <property type="match status" value="1"/>
</dbReference>
<protein>
    <submittedName>
        <fullName evidence="5">Ribonuclease BN (tRNA processing enzyme)</fullName>
    </submittedName>
</protein>
<organism evidence="5 6">
    <name type="scientific">Paeniglutamicibacter sulfureus</name>
    <dbReference type="NCBI Taxonomy" id="43666"/>
    <lineage>
        <taxon>Bacteria</taxon>
        <taxon>Bacillati</taxon>
        <taxon>Actinomycetota</taxon>
        <taxon>Actinomycetes</taxon>
        <taxon>Micrococcales</taxon>
        <taxon>Micrococcaceae</taxon>
        <taxon>Paeniglutamicibacter</taxon>
    </lineage>
</organism>
<dbReference type="InterPro" id="IPR036866">
    <property type="entry name" value="RibonucZ/Hydroxyglut_hydro"/>
</dbReference>
<feature type="chain" id="PRO_5047415078" evidence="3">
    <location>
        <begin position="41"/>
        <end position="400"/>
    </location>
</feature>
<evidence type="ECO:0000256" key="1">
    <source>
        <dbReference type="ARBA" id="ARBA00022759"/>
    </source>
</evidence>
<gene>
    <name evidence="5" type="ORF">J2S64_002938</name>
</gene>
<comment type="caution">
    <text evidence="5">The sequence shown here is derived from an EMBL/GenBank/DDBJ whole genome shotgun (WGS) entry which is preliminary data.</text>
</comment>
<keyword evidence="3" id="KW-0732">Signal</keyword>
<evidence type="ECO:0000313" key="5">
    <source>
        <dbReference type="EMBL" id="MDR7359247.1"/>
    </source>
</evidence>
<keyword evidence="1" id="KW-0255">Endonuclease</keyword>
<dbReference type="PANTHER" id="PTHR46018">
    <property type="entry name" value="ZINC PHOSPHODIESTERASE ELAC PROTEIN 1"/>
    <property type="match status" value="1"/>
</dbReference>
<keyword evidence="6" id="KW-1185">Reference proteome</keyword>
<sequence length="400" mass="42587">MCEIMGKAAAAGVARRTMLASFGLGAAALGIGAVSGQAQAAEPGPGGARQYGPAPAGSHRTRLVLLGTSGGPPYWPGGTREGISSALVVGDRYYIIDAGHGVMGQLRKAKLGPNFDSDMDGPLDVLGGIFLTHLHSDHVVDLNNILSEGIFNGLQNVGSKVPIWGPGNRGEVPELFGEGKAPQPINPKNPTPGTKEMTDLLVQAFATDFNDRLFDNRKPRPEELWEAFDVPVPKKYLKNPNTEPCPVMEPFVFFQDEYVTVSAILVNHAPVFPALAYRFDTADGSVVFSGDTGLTPNIITLARGADVLVHEVIDKSWPESLFPQPRNDAQEGLYQHLIRSHTLIEDVGAVAQDAGVGTLVLSHLVPGNRPDEVWARCGEGFDGRLVIGHDLDVIGVGQPT</sequence>
<dbReference type="EMBL" id="JAVDYI010000001">
    <property type="protein sequence ID" value="MDR7359247.1"/>
    <property type="molecule type" value="Genomic_DNA"/>
</dbReference>
<dbReference type="Pfam" id="PF00753">
    <property type="entry name" value="Lactamase_B"/>
    <property type="match status" value="1"/>
</dbReference>
<keyword evidence="2" id="KW-0378">Hydrolase</keyword>
<feature type="signal peptide" evidence="3">
    <location>
        <begin position="1"/>
        <end position="40"/>
    </location>
</feature>
<dbReference type="CDD" id="cd07719">
    <property type="entry name" value="arylsulfatase_AtsA-like_MBL-fold"/>
    <property type="match status" value="1"/>
</dbReference>
<evidence type="ECO:0000259" key="4">
    <source>
        <dbReference type="Pfam" id="PF00753"/>
    </source>
</evidence>